<dbReference type="InterPro" id="IPR011545">
    <property type="entry name" value="DEAD/DEAH_box_helicase_dom"/>
</dbReference>
<evidence type="ECO:0000313" key="6">
    <source>
        <dbReference type="EMBL" id="MBC8751425.1"/>
    </source>
</evidence>
<proteinExistence type="predicted"/>
<dbReference type="InterPro" id="IPR014001">
    <property type="entry name" value="Helicase_ATP-bd"/>
</dbReference>
<dbReference type="SMART" id="SM00490">
    <property type="entry name" value="HELICc"/>
    <property type="match status" value="1"/>
</dbReference>
<sequence>MQDDEKGKRYGVHDTVFGLHEGLRQYIEAQYHIRDEGLVSERNALLKQPQVIAQKAFVEATPVYAFGESYEKLDIPERAKKALLEIASVSDNSGLYPTPYKHQADALESFLGAERKDLVVATGTGSGKTESFLMPIVASLAIESEERVTSRSLPGCRAILLYPMNALVNDQVARIRRLLGNTRVSKIVSEGRGRPVRFGSYTGRTAYPGPRSSGRDSSRIAPLFEDFYNRIEEKPELKAQLQKLGRWPSKDLHRFYNAEASEKKVYKTGAKKAGKEYVSRNWQYRLITQKDDREMMTRHEMQKECPDVLVTNYSMLEYMLMRPIERRIFEDTERWLKTDERNELILVLDEAHMYRGAGGAEVALLIRRLIARLGISRSRVRCILTSASLGDGPDAIRDAEQFAIDLTGTSDVAGSRQFKVVKGTLEARPDGRPANETEIDALSQFRIDRFASVLTSWSDALDEVRSLAARLGWDGPPDEFNDIPDYLFGQLSKLGPVDLLVNHVSGHATALDALTALVCPDSSSDVGERVIDSLLALCSHAKRTDGRVLLPTRLHLFHRGLPGLYACVDPNCTERLVKTEGAAILGRFHTKPMLSCTCGTKARVFDFYTHRDCGAAFITGWVDENVDFVWHKPETVDSRNKNRRLYPIEILVESKAHSSSHCSDAWLHLETGRLVRARPSAMHGFRHVRIPDKNIDVAEEMTFDECPVCCRRTRKSPDDPSKIMDHVTKGEAPFATLVRAQMFHQPPSRQREEKFPNAGRKVLVFSDGRQKAARLARDMPRDMELDLFRQAVAVAAKLLTAIKRETKPTGTVLYVAFLVALARNNVSMFDGNDAETLDQHIGALRRDFGEDLQEALNESFHPGEPPWRYRILLLKLLCSSYYSLSGTTIGFVEPGKLAFPKLVTQVEGLGLKLSAAQIRGLSVAWIDELLGDFSFEVQFPPHLREKANGFYRPHWGSKGQFGSQFRRALVHGHGLTETDVKKIEEVLCAVLADNKEGFYLNSNALKLTIDLEHKWVQCGECTSLMPITLDGACLSCGSRETQLLDPASDPYLKARKSFWRLPVAAALAPDAVISNMSVEEHTAQLSNRDYRNVHSTTELHELRFQDILLAERDRPVDVLSCTTTMEVGIDIGSLVAVALRNVPPQRENYQQRAGRAGRRGSSVSSVVAFSQNGPHDSYYFLNAARMVAGPPRSPELKIDNPKIAIRHVHAFLIQTFFQDPTVEGAKAGNGSAMLQKALGKTRDFFLAQSDGPNFSNFGRWMEKNVFSAPHTLARVIADWLPGGLNVGTVDVFDWVLDTCRKLMVKLSALAVEVRSLPPANDGSDRHDAAEEDSEETDDDAAEERQLEQEDLLEYLFFHQLLPTYAFPTSLCSFLVEEWKKNSKGYSEIKLEQQPQQSTGQALSEYAPGRLVVINKKTYRSGGVFASGPASDGNRAAELFEAHRAKWLVICEACSFVQNPYAGAKSLAVCPVCEGPLKNRLMIQPEIFGPEKARALSEEDRDQEFTYATMAQFPQPTDAETFDFRDGGKYLRYAHTEDRRLLTLNKGKTVDREGYGFSVCRKCGCAEVFDAENLKSGKHSRPYLVAGKAIPRECDGEFVQTFLGYDFSTDLLLLRFEIAAPLVTDVASSSVVQILESAAYSLAEALRLAASRHRQLDLDPTEFGSGHRILPTNADGHVSLDIYLYDTLSGGAGYAELAAKYFKEVVEETLSLLEGCDCDTSCTDCLDHFHNQHLKPQLDRKLAAALLRYGLFGTLPKSAVPEVQVLQLRKLASSLALDGIECEFGASVAGTDIPLRAKLNSKSLSINLYPSLLAASDVELDKKAGASMYQLTEIALRRDLPAVHAEIRRRLT</sequence>
<reference evidence="6 7" key="1">
    <citation type="submission" date="2019-09" db="EMBL/GenBank/DDBJ databases">
        <title>Paraburkholderia podalyriae sp. nov., A South African Podalyria-associated rhizobium.</title>
        <authorList>
            <person name="Mavima L."/>
            <person name="Beukes C.W."/>
            <person name="Palmer M."/>
            <person name="De Meyer S.E."/>
            <person name="James E.K."/>
            <person name="Maluk M."/>
            <person name="Avontuur J.R."/>
            <person name="Chan W.Y."/>
            <person name="Venter S.N."/>
            <person name="Steenkamp E.T."/>
        </authorList>
    </citation>
    <scope>NUCLEOTIDE SEQUENCE [LARGE SCALE GENOMIC DNA]</scope>
    <source>
        <strain evidence="6 7">WC7.3b</strain>
    </source>
</reference>
<dbReference type="Pfam" id="PF00270">
    <property type="entry name" value="DEAD"/>
    <property type="match status" value="1"/>
</dbReference>
<dbReference type="InterPro" id="IPR027417">
    <property type="entry name" value="P-loop_NTPase"/>
</dbReference>
<comment type="caution">
    <text evidence="6">The sequence shown here is derived from an EMBL/GenBank/DDBJ whole genome shotgun (WGS) entry which is preliminary data.</text>
</comment>
<dbReference type="PROSITE" id="PS51192">
    <property type="entry name" value="HELICASE_ATP_BIND_1"/>
    <property type="match status" value="1"/>
</dbReference>
<evidence type="ECO:0000259" key="5">
    <source>
        <dbReference type="PROSITE" id="PS51194"/>
    </source>
</evidence>
<keyword evidence="6" id="KW-0347">Helicase</keyword>
<keyword evidence="2" id="KW-0067">ATP-binding</keyword>
<evidence type="ECO:0000259" key="4">
    <source>
        <dbReference type="PROSITE" id="PS51192"/>
    </source>
</evidence>
<evidence type="ECO:0000256" key="2">
    <source>
        <dbReference type="ARBA" id="ARBA00022840"/>
    </source>
</evidence>
<dbReference type="Gene3D" id="3.40.50.300">
    <property type="entry name" value="P-loop containing nucleotide triphosphate hydrolases"/>
    <property type="match status" value="3"/>
</dbReference>
<dbReference type="EMBL" id="VZQQ01000054">
    <property type="protein sequence ID" value="MBC8751425.1"/>
    <property type="molecule type" value="Genomic_DNA"/>
</dbReference>
<evidence type="ECO:0000313" key="7">
    <source>
        <dbReference type="Proteomes" id="UP000736373"/>
    </source>
</evidence>
<dbReference type="Pfam" id="PF00271">
    <property type="entry name" value="Helicase_C"/>
    <property type="match status" value="1"/>
</dbReference>
<evidence type="ECO:0000256" key="1">
    <source>
        <dbReference type="ARBA" id="ARBA00022741"/>
    </source>
</evidence>
<keyword evidence="6" id="KW-0378">Hydrolase</keyword>
<dbReference type="GO" id="GO:0004386">
    <property type="term" value="F:helicase activity"/>
    <property type="evidence" value="ECO:0007669"/>
    <property type="project" value="UniProtKB-KW"/>
</dbReference>
<feature type="domain" description="Helicase ATP-binding" evidence="4">
    <location>
        <begin position="109"/>
        <end position="407"/>
    </location>
</feature>
<keyword evidence="7" id="KW-1185">Reference proteome</keyword>
<evidence type="ECO:0000256" key="3">
    <source>
        <dbReference type="SAM" id="MobiDB-lite"/>
    </source>
</evidence>
<dbReference type="SUPFAM" id="SSF52540">
    <property type="entry name" value="P-loop containing nucleoside triphosphate hydrolases"/>
    <property type="match status" value="2"/>
</dbReference>
<feature type="region of interest" description="Disordered" evidence="3">
    <location>
        <begin position="1317"/>
        <end position="1343"/>
    </location>
</feature>
<protein>
    <submittedName>
        <fullName evidence="6">DEAD/DEAH box helicase</fullName>
    </submittedName>
</protein>
<dbReference type="InterPro" id="IPR001650">
    <property type="entry name" value="Helicase_C-like"/>
</dbReference>
<dbReference type="InterPro" id="IPR018973">
    <property type="entry name" value="MZB"/>
</dbReference>
<dbReference type="Pfam" id="PF09369">
    <property type="entry name" value="MZB"/>
    <property type="match status" value="1"/>
</dbReference>
<feature type="compositionally biased region" description="Acidic residues" evidence="3">
    <location>
        <begin position="1329"/>
        <end position="1341"/>
    </location>
</feature>
<dbReference type="PROSITE" id="PS51194">
    <property type="entry name" value="HELICASE_CTER"/>
    <property type="match status" value="1"/>
</dbReference>
<keyword evidence="1" id="KW-0547">Nucleotide-binding</keyword>
<organism evidence="6 7">
    <name type="scientific">Paraburkholderia podalyriae</name>
    <dbReference type="NCBI Taxonomy" id="1938811"/>
    <lineage>
        <taxon>Bacteria</taxon>
        <taxon>Pseudomonadati</taxon>
        <taxon>Pseudomonadota</taxon>
        <taxon>Betaproteobacteria</taxon>
        <taxon>Burkholderiales</taxon>
        <taxon>Burkholderiaceae</taxon>
        <taxon>Paraburkholderia</taxon>
    </lineage>
</organism>
<dbReference type="SMART" id="SM00487">
    <property type="entry name" value="DEXDc"/>
    <property type="match status" value="1"/>
</dbReference>
<accession>A0ABR7PYQ6</accession>
<dbReference type="PANTHER" id="PTHR47957:SF3">
    <property type="entry name" value="ATP-DEPENDENT HELICASE HRQ1"/>
    <property type="match status" value="1"/>
</dbReference>
<gene>
    <name evidence="6" type="ORF">F6X42_34295</name>
</gene>
<dbReference type="RefSeq" id="WP_187638353.1">
    <property type="nucleotide sequence ID" value="NZ_VZQQ01000054.1"/>
</dbReference>
<dbReference type="PANTHER" id="PTHR47957">
    <property type="entry name" value="ATP-DEPENDENT HELICASE HRQ1"/>
    <property type="match status" value="1"/>
</dbReference>
<dbReference type="Proteomes" id="UP000736373">
    <property type="component" value="Unassembled WGS sequence"/>
</dbReference>
<feature type="domain" description="Helicase C-terminal" evidence="5">
    <location>
        <begin position="1051"/>
        <end position="1209"/>
    </location>
</feature>
<name>A0ABR7PYQ6_9BURK</name>